<reference evidence="2" key="1">
    <citation type="journal article" date="2020" name="Stud. Mycol.">
        <title>101 Dothideomycetes genomes: A test case for predicting lifestyles and emergence of pathogens.</title>
        <authorList>
            <person name="Haridas S."/>
            <person name="Albert R."/>
            <person name="Binder M."/>
            <person name="Bloem J."/>
            <person name="LaButti K."/>
            <person name="Salamov A."/>
            <person name="Andreopoulos B."/>
            <person name="Baker S."/>
            <person name="Barry K."/>
            <person name="Bills G."/>
            <person name="Bluhm B."/>
            <person name="Cannon C."/>
            <person name="Castanera R."/>
            <person name="Culley D."/>
            <person name="Daum C."/>
            <person name="Ezra D."/>
            <person name="Gonzalez J."/>
            <person name="Henrissat B."/>
            <person name="Kuo A."/>
            <person name="Liang C."/>
            <person name="Lipzen A."/>
            <person name="Lutzoni F."/>
            <person name="Magnuson J."/>
            <person name="Mondo S."/>
            <person name="Nolan M."/>
            <person name="Ohm R."/>
            <person name="Pangilinan J."/>
            <person name="Park H.-J."/>
            <person name="Ramirez L."/>
            <person name="Alfaro M."/>
            <person name="Sun H."/>
            <person name="Tritt A."/>
            <person name="Yoshinaga Y."/>
            <person name="Zwiers L.-H."/>
            <person name="Turgeon B."/>
            <person name="Goodwin S."/>
            <person name="Spatafora J."/>
            <person name="Crous P."/>
            <person name="Grigoriev I."/>
        </authorList>
    </citation>
    <scope>NUCLEOTIDE SEQUENCE [LARGE SCALE GENOMIC DNA]</scope>
    <source>
        <strain evidence="2">CECT 20119</strain>
    </source>
</reference>
<dbReference type="Proteomes" id="UP000799538">
    <property type="component" value="Unassembled WGS sequence"/>
</dbReference>
<proteinExistence type="predicted"/>
<evidence type="ECO:0000313" key="1">
    <source>
        <dbReference type="EMBL" id="KAF2223510.1"/>
    </source>
</evidence>
<name>A0A6A6GDM5_9PEZI</name>
<gene>
    <name evidence="1" type="ORF">BDZ85DRAFT_261702</name>
</gene>
<sequence length="74" mass="8393">MTAFFSRVTVRSGARANQSLFAGVLQAVDLASLLSPLAYPARFTVRDRLIFNTFAWPSIFCMACRARMHDKHER</sequence>
<dbReference type="AlphaFoldDB" id="A0A6A6GDM5"/>
<protein>
    <submittedName>
        <fullName evidence="1">Uncharacterized protein</fullName>
    </submittedName>
</protein>
<dbReference type="EMBL" id="ML992506">
    <property type="protein sequence ID" value="KAF2223510.1"/>
    <property type="molecule type" value="Genomic_DNA"/>
</dbReference>
<accession>A0A6A6GDM5</accession>
<organism evidence="1 2">
    <name type="scientific">Elsinoe ampelina</name>
    <dbReference type="NCBI Taxonomy" id="302913"/>
    <lineage>
        <taxon>Eukaryota</taxon>
        <taxon>Fungi</taxon>
        <taxon>Dikarya</taxon>
        <taxon>Ascomycota</taxon>
        <taxon>Pezizomycotina</taxon>
        <taxon>Dothideomycetes</taxon>
        <taxon>Dothideomycetidae</taxon>
        <taxon>Myriangiales</taxon>
        <taxon>Elsinoaceae</taxon>
        <taxon>Elsinoe</taxon>
    </lineage>
</organism>
<keyword evidence="2" id="KW-1185">Reference proteome</keyword>
<evidence type="ECO:0000313" key="2">
    <source>
        <dbReference type="Proteomes" id="UP000799538"/>
    </source>
</evidence>